<sequence length="248" mass="26744">MSILMDALKQQVEPTLASPQPTNGWRNLALLLGFLLALSLGFVLASWWQSANTALPDSSVVAVLQHKPVLADSASIVAALTSAEPAAQAAAVVQSQPKQEPFAPEQKVVRVTAPEPTAQAAATEVPRPVSPEPEVEVSAELRQRFASAMAASEINQRQPQAALRSSGAPARDISELAAALQRQIPPLRFEAHVYATQSQQRWIKVNGKSLQEGQWVTADIRLKEITPQFVLLEMGAELFSVPALTDYK</sequence>
<feature type="domain" description="Type II secretion system protein GspB C-terminal" evidence="2">
    <location>
        <begin position="184"/>
        <end position="243"/>
    </location>
</feature>
<dbReference type="InterPro" id="IPR032389">
    <property type="entry name" value="GspB_C"/>
</dbReference>
<keyword evidence="1" id="KW-1133">Transmembrane helix</keyword>
<dbReference type="GO" id="GO:0015627">
    <property type="term" value="C:type II protein secretion system complex"/>
    <property type="evidence" value="ECO:0007669"/>
    <property type="project" value="InterPro"/>
</dbReference>
<protein>
    <recommendedName>
        <fullName evidence="2">Type II secretion system protein GspB C-terminal domain-containing protein</fullName>
    </recommendedName>
</protein>
<dbReference type="Pfam" id="PF16537">
    <property type="entry name" value="T2SSB"/>
    <property type="match status" value="1"/>
</dbReference>
<accession>A0A0M2V8B4</accession>
<dbReference type="STRING" id="336831.WG68_10150"/>
<comment type="caution">
    <text evidence="3">The sequence shown here is derived from an EMBL/GenBank/DDBJ whole genome shotgun (WGS) entry which is preliminary data.</text>
</comment>
<dbReference type="AlphaFoldDB" id="A0A0M2V8B4"/>
<keyword evidence="1" id="KW-0812">Transmembrane</keyword>
<evidence type="ECO:0000259" key="2">
    <source>
        <dbReference type="Pfam" id="PF16537"/>
    </source>
</evidence>
<feature type="transmembrane region" description="Helical" evidence="1">
    <location>
        <begin position="28"/>
        <end position="48"/>
    </location>
</feature>
<evidence type="ECO:0000313" key="4">
    <source>
        <dbReference type="Proteomes" id="UP000034228"/>
    </source>
</evidence>
<dbReference type="RefSeq" id="WP_046557581.1">
    <property type="nucleotide sequence ID" value="NZ_LAHO01000009.1"/>
</dbReference>
<dbReference type="Proteomes" id="UP000034228">
    <property type="component" value="Unassembled WGS sequence"/>
</dbReference>
<proteinExistence type="predicted"/>
<dbReference type="OrthoDB" id="5432325at2"/>
<reference evidence="3 4" key="1">
    <citation type="submission" date="2015-03" db="EMBL/GenBank/DDBJ databases">
        <title>Draft genome sequences of two protease-producing strains of Arsukibacterium isolated from two cold and alkaline environments.</title>
        <authorList>
            <person name="Lylloff J.E."/>
            <person name="Skov L.B."/>
            <person name="Jepsen M."/>
            <person name="Hallin P.F."/>
            <person name="Sorensen S.J."/>
            <person name="Stougaard P."/>
            <person name="Glaring M.A."/>
        </authorList>
    </citation>
    <scope>NUCLEOTIDE SEQUENCE [LARGE SCALE GENOMIC DNA]</scope>
    <source>
        <strain evidence="3 4">GCM72</strain>
    </source>
</reference>
<evidence type="ECO:0000256" key="1">
    <source>
        <dbReference type="SAM" id="Phobius"/>
    </source>
</evidence>
<dbReference type="PATRIC" id="fig|336831.14.peg.911"/>
<keyword evidence="4" id="KW-1185">Reference proteome</keyword>
<organism evidence="3 4">
    <name type="scientific">Arsukibacterium ikkense</name>
    <dbReference type="NCBI Taxonomy" id="336831"/>
    <lineage>
        <taxon>Bacteria</taxon>
        <taxon>Pseudomonadati</taxon>
        <taxon>Pseudomonadota</taxon>
        <taxon>Gammaproteobacteria</taxon>
        <taxon>Chromatiales</taxon>
        <taxon>Chromatiaceae</taxon>
        <taxon>Arsukibacterium</taxon>
    </lineage>
</organism>
<evidence type="ECO:0000313" key="3">
    <source>
        <dbReference type="EMBL" id="KKO45408.1"/>
    </source>
</evidence>
<dbReference type="EMBL" id="LAHO01000009">
    <property type="protein sequence ID" value="KKO45408.1"/>
    <property type="molecule type" value="Genomic_DNA"/>
</dbReference>
<keyword evidence="1" id="KW-0472">Membrane</keyword>
<name>A0A0M2V8B4_9GAMM</name>
<gene>
    <name evidence="3" type="ORF">WG68_10150</name>
</gene>